<organism evidence="2 3">
    <name type="scientific">Ascobolus immersus RN42</name>
    <dbReference type="NCBI Taxonomy" id="1160509"/>
    <lineage>
        <taxon>Eukaryota</taxon>
        <taxon>Fungi</taxon>
        <taxon>Dikarya</taxon>
        <taxon>Ascomycota</taxon>
        <taxon>Pezizomycotina</taxon>
        <taxon>Pezizomycetes</taxon>
        <taxon>Pezizales</taxon>
        <taxon>Ascobolaceae</taxon>
        <taxon>Ascobolus</taxon>
    </lineage>
</organism>
<dbReference type="EMBL" id="ML119649">
    <property type="protein sequence ID" value="RPA86635.1"/>
    <property type="molecule type" value="Genomic_DNA"/>
</dbReference>
<keyword evidence="3" id="KW-1185">Reference proteome</keyword>
<evidence type="ECO:0000313" key="3">
    <source>
        <dbReference type="Proteomes" id="UP000275078"/>
    </source>
</evidence>
<proteinExistence type="predicted"/>
<dbReference type="AlphaFoldDB" id="A0A3N4IKG5"/>
<name>A0A3N4IKG5_ASCIM</name>
<protein>
    <submittedName>
        <fullName evidence="2">Uncharacterized protein</fullName>
    </submittedName>
</protein>
<dbReference type="Proteomes" id="UP000275078">
    <property type="component" value="Unassembled WGS sequence"/>
</dbReference>
<gene>
    <name evidence="2" type="ORF">BJ508DRAFT_136314</name>
</gene>
<sequence>MHASASSKPSGNTIVTQASRGSAQPSDGLPVYTGRLPHISTSLRTCKQQRGHNNRISDLIHYFEHPVFIPTVLSPETCRIIFSYLEIGSTTILTTFSTSFRSFSKTTTPHRLDTSLRKISTRPIPTLQLLLDCLSRIPSRHLLKFQTRLKTPVSAPIVPPSHSGRILHSLRKCNLRPMLQPGRQCDMFLS</sequence>
<accession>A0A3N4IKG5</accession>
<feature type="compositionally biased region" description="Polar residues" evidence="1">
    <location>
        <begin position="1"/>
        <end position="25"/>
    </location>
</feature>
<evidence type="ECO:0000256" key="1">
    <source>
        <dbReference type="SAM" id="MobiDB-lite"/>
    </source>
</evidence>
<reference evidence="2 3" key="1">
    <citation type="journal article" date="2018" name="Nat. Ecol. Evol.">
        <title>Pezizomycetes genomes reveal the molecular basis of ectomycorrhizal truffle lifestyle.</title>
        <authorList>
            <person name="Murat C."/>
            <person name="Payen T."/>
            <person name="Noel B."/>
            <person name="Kuo A."/>
            <person name="Morin E."/>
            <person name="Chen J."/>
            <person name="Kohler A."/>
            <person name="Krizsan K."/>
            <person name="Balestrini R."/>
            <person name="Da Silva C."/>
            <person name="Montanini B."/>
            <person name="Hainaut M."/>
            <person name="Levati E."/>
            <person name="Barry K.W."/>
            <person name="Belfiori B."/>
            <person name="Cichocki N."/>
            <person name="Clum A."/>
            <person name="Dockter R.B."/>
            <person name="Fauchery L."/>
            <person name="Guy J."/>
            <person name="Iotti M."/>
            <person name="Le Tacon F."/>
            <person name="Lindquist E.A."/>
            <person name="Lipzen A."/>
            <person name="Malagnac F."/>
            <person name="Mello A."/>
            <person name="Molinier V."/>
            <person name="Miyauchi S."/>
            <person name="Poulain J."/>
            <person name="Riccioni C."/>
            <person name="Rubini A."/>
            <person name="Sitrit Y."/>
            <person name="Splivallo R."/>
            <person name="Traeger S."/>
            <person name="Wang M."/>
            <person name="Zifcakova L."/>
            <person name="Wipf D."/>
            <person name="Zambonelli A."/>
            <person name="Paolocci F."/>
            <person name="Nowrousian M."/>
            <person name="Ottonello S."/>
            <person name="Baldrian P."/>
            <person name="Spatafora J.W."/>
            <person name="Henrissat B."/>
            <person name="Nagy L.G."/>
            <person name="Aury J.M."/>
            <person name="Wincker P."/>
            <person name="Grigoriev I.V."/>
            <person name="Bonfante P."/>
            <person name="Martin F.M."/>
        </authorList>
    </citation>
    <scope>NUCLEOTIDE SEQUENCE [LARGE SCALE GENOMIC DNA]</scope>
    <source>
        <strain evidence="2 3">RN42</strain>
    </source>
</reference>
<evidence type="ECO:0000313" key="2">
    <source>
        <dbReference type="EMBL" id="RPA86635.1"/>
    </source>
</evidence>
<feature type="region of interest" description="Disordered" evidence="1">
    <location>
        <begin position="1"/>
        <end position="29"/>
    </location>
</feature>